<proteinExistence type="predicted"/>
<name>A0A5C6B8W2_9BACT</name>
<dbReference type="EMBL" id="SJPN01000001">
    <property type="protein sequence ID" value="TWU08408.1"/>
    <property type="molecule type" value="Genomic_DNA"/>
</dbReference>
<sequence length="116" mass="12461">MSNTNPEIEAHMDALASICCDVLTGAETDVGERPDQLLKSLLMSGYVWKKNGSFQSDLESRVKAKCMDRAMHRGGALSSLSSKLSTKFSDLARRESLTPNNDSPPKAANISAATDA</sequence>
<reference evidence="2 3" key="1">
    <citation type="submission" date="2019-02" db="EMBL/GenBank/DDBJ databases">
        <title>Deep-cultivation of Planctomycetes and their phenomic and genomic characterization uncovers novel biology.</title>
        <authorList>
            <person name="Wiegand S."/>
            <person name="Jogler M."/>
            <person name="Boedeker C."/>
            <person name="Pinto D."/>
            <person name="Vollmers J."/>
            <person name="Rivas-Marin E."/>
            <person name="Kohn T."/>
            <person name="Peeters S.H."/>
            <person name="Heuer A."/>
            <person name="Rast P."/>
            <person name="Oberbeckmann S."/>
            <person name="Bunk B."/>
            <person name="Jeske O."/>
            <person name="Meyerdierks A."/>
            <person name="Storesund J.E."/>
            <person name="Kallscheuer N."/>
            <person name="Luecker S."/>
            <person name="Lage O.M."/>
            <person name="Pohl T."/>
            <person name="Merkel B.J."/>
            <person name="Hornburger P."/>
            <person name="Mueller R.-W."/>
            <person name="Bruemmer F."/>
            <person name="Labrenz M."/>
            <person name="Spormann A.M."/>
            <person name="Op Den Camp H."/>
            <person name="Overmann J."/>
            <person name="Amann R."/>
            <person name="Jetten M.S.M."/>
            <person name="Mascher T."/>
            <person name="Medema M.H."/>
            <person name="Devos D.P."/>
            <person name="Kaster A.-K."/>
            <person name="Ovreas L."/>
            <person name="Rohde M."/>
            <person name="Galperin M.Y."/>
            <person name="Jogler C."/>
        </authorList>
    </citation>
    <scope>NUCLEOTIDE SEQUENCE [LARGE SCALE GENOMIC DNA]</scope>
    <source>
        <strain evidence="2 3">Pla52n</strain>
    </source>
</reference>
<comment type="caution">
    <text evidence="2">The sequence shown here is derived from an EMBL/GenBank/DDBJ whole genome shotgun (WGS) entry which is preliminary data.</text>
</comment>
<dbReference type="RefSeq" id="WP_146518455.1">
    <property type="nucleotide sequence ID" value="NZ_CP151726.1"/>
</dbReference>
<accession>A0A5C6B8W2</accession>
<organism evidence="2 3">
    <name type="scientific">Stieleria varia</name>
    <dbReference type="NCBI Taxonomy" id="2528005"/>
    <lineage>
        <taxon>Bacteria</taxon>
        <taxon>Pseudomonadati</taxon>
        <taxon>Planctomycetota</taxon>
        <taxon>Planctomycetia</taxon>
        <taxon>Pirellulales</taxon>
        <taxon>Pirellulaceae</taxon>
        <taxon>Stieleria</taxon>
    </lineage>
</organism>
<protein>
    <submittedName>
        <fullName evidence="2">Uncharacterized protein</fullName>
    </submittedName>
</protein>
<evidence type="ECO:0000313" key="3">
    <source>
        <dbReference type="Proteomes" id="UP000320176"/>
    </source>
</evidence>
<evidence type="ECO:0000256" key="1">
    <source>
        <dbReference type="SAM" id="MobiDB-lite"/>
    </source>
</evidence>
<dbReference type="Proteomes" id="UP000320176">
    <property type="component" value="Unassembled WGS sequence"/>
</dbReference>
<dbReference type="OrthoDB" id="274016at2"/>
<evidence type="ECO:0000313" key="2">
    <source>
        <dbReference type="EMBL" id="TWU08408.1"/>
    </source>
</evidence>
<dbReference type="AlphaFoldDB" id="A0A5C6B8W2"/>
<gene>
    <name evidence="2" type="ORF">Pla52n_09910</name>
</gene>
<feature type="region of interest" description="Disordered" evidence="1">
    <location>
        <begin position="91"/>
        <end position="116"/>
    </location>
</feature>
<keyword evidence="3" id="KW-1185">Reference proteome</keyword>